<feature type="compositionally biased region" description="Basic and acidic residues" evidence="1">
    <location>
        <begin position="123"/>
        <end position="145"/>
    </location>
</feature>
<feature type="region of interest" description="Disordered" evidence="1">
    <location>
        <begin position="478"/>
        <end position="629"/>
    </location>
</feature>
<dbReference type="EMBL" id="JAVRBK010000005">
    <property type="protein sequence ID" value="KAK5643143.1"/>
    <property type="molecule type" value="Genomic_DNA"/>
</dbReference>
<feature type="compositionally biased region" description="Basic and acidic residues" evidence="1">
    <location>
        <begin position="1086"/>
        <end position="1097"/>
    </location>
</feature>
<feature type="compositionally biased region" description="Acidic residues" evidence="1">
    <location>
        <begin position="1098"/>
        <end position="1109"/>
    </location>
</feature>
<feature type="region of interest" description="Disordered" evidence="1">
    <location>
        <begin position="975"/>
        <end position="995"/>
    </location>
</feature>
<feature type="compositionally biased region" description="Polar residues" evidence="1">
    <location>
        <begin position="1"/>
        <end position="12"/>
    </location>
</feature>
<dbReference type="Proteomes" id="UP001329430">
    <property type="component" value="Chromosome 5"/>
</dbReference>
<feature type="compositionally biased region" description="Low complexity" evidence="1">
    <location>
        <begin position="113"/>
        <end position="122"/>
    </location>
</feature>
<protein>
    <submittedName>
        <fullName evidence="2">Uncharacterized protein</fullName>
    </submittedName>
</protein>
<feature type="compositionally biased region" description="Polar residues" evidence="1">
    <location>
        <begin position="70"/>
        <end position="80"/>
    </location>
</feature>
<evidence type="ECO:0000256" key="1">
    <source>
        <dbReference type="SAM" id="MobiDB-lite"/>
    </source>
</evidence>
<feature type="compositionally biased region" description="Low complexity" evidence="1">
    <location>
        <begin position="81"/>
        <end position="95"/>
    </location>
</feature>
<feature type="region of interest" description="Disordered" evidence="1">
    <location>
        <begin position="162"/>
        <end position="247"/>
    </location>
</feature>
<feature type="compositionally biased region" description="Basic and acidic residues" evidence="1">
    <location>
        <begin position="558"/>
        <end position="579"/>
    </location>
</feature>
<feature type="compositionally biased region" description="Basic and acidic residues" evidence="1">
    <location>
        <begin position="162"/>
        <end position="183"/>
    </location>
</feature>
<feature type="compositionally biased region" description="Polar residues" evidence="1">
    <location>
        <begin position="488"/>
        <end position="500"/>
    </location>
</feature>
<feature type="region of interest" description="Disordered" evidence="1">
    <location>
        <begin position="1167"/>
        <end position="1195"/>
    </location>
</feature>
<dbReference type="AlphaFoldDB" id="A0AAN7VD61"/>
<feature type="compositionally biased region" description="Polar residues" evidence="1">
    <location>
        <begin position="1184"/>
        <end position="1195"/>
    </location>
</feature>
<comment type="caution">
    <text evidence="2">The sequence shown here is derived from an EMBL/GenBank/DDBJ whole genome shotgun (WGS) entry which is preliminary data.</text>
</comment>
<gene>
    <name evidence="2" type="ORF">RI129_006988</name>
</gene>
<evidence type="ECO:0000313" key="3">
    <source>
        <dbReference type="Proteomes" id="UP001329430"/>
    </source>
</evidence>
<feature type="region of interest" description="Disordered" evidence="1">
    <location>
        <begin position="358"/>
        <end position="442"/>
    </location>
</feature>
<name>A0AAN7VD61_9COLE</name>
<feature type="compositionally biased region" description="Basic and acidic residues" evidence="1">
    <location>
        <begin position="363"/>
        <end position="372"/>
    </location>
</feature>
<feature type="compositionally biased region" description="Polar residues" evidence="1">
    <location>
        <begin position="1167"/>
        <end position="1176"/>
    </location>
</feature>
<feature type="compositionally biased region" description="Basic and acidic residues" evidence="1">
    <location>
        <begin position="419"/>
        <end position="442"/>
    </location>
</feature>
<feature type="region of interest" description="Disordered" evidence="1">
    <location>
        <begin position="1086"/>
        <end position="1117"/>
    </location>
</feature>
<feature type="compositionally biased region" description="Polar residues" evidence="1">
    <location>
        <begin position="207"/>
        <end position="242"/>
    </location>
</feature>
<feature type="compositionally biased region" description="Low complexity" evidence="1">
    <location>
        <begin position="580"/>
        <end position="591"/>
    </location>
</feature>
<feature type="compositionally biased region" description="Polar residues" evidence="1">
    <location>
        <begin position="373"/>
        <end position="385"/>
    </location>
</feature>
<feature type="compositionally biased region" description="Low complexity" evidence="1">
    <location>
        <begin position="511"/>
        <end position="529"/>
    </location>
</feature>
<evidence type="ECO:0000313" key="2">
    <source>
        <dbReference type="EMBL" id="KAK5643143.1"/>
    </source>
</evidence>
<feature type="compositionally biased region" description="Polar residues" evidence="1">
    <location>
        <begin position="398"/>
        <end position="415"/>
    </location>
</feature>
<reference evidence="2 3" key="1">
    <citation type="journal article" date="2024" name="Insects">
        <title>An Improved Chromosome-Level Genome Assembly of the Firefly Pyrocoelia pectoralis.</title>
        <authorList>
            <person name="Fu X."/>
            <person name="Meyer-Rochow V.B."/>
            <person name="Ballantyne L."/>
            <person name="Zhu X."/>
        </authorList>
    </citation>
    <scope>NUCLEOTIDE SEQUENCE [LARGE SCALE GENOMIC DNA]</scope>
    <source>
        <strain evidence="2">XCY_ONT2</strain>
    </source>
</reference>
<accession>A0AAN7VD61</accession>
<organism evidence="2 3">
    <name type="scientific">Pyrocoelia pectoralis</name>
    <dbReference type="NCBI Taxonomy" id="417401"/>
    <lineage>
        <taxon>Eukaryota</taxon>
        <taxon>Metazoa</taxon>
        <taxon>Ecdysozoa</taxon>
        <taxon>Arthropoda</taxon>
        <taxon>Hexapoda</taxon>
        <taxon>Insecta</taxon>
        <taxon>Pterygota</taxon>
        <taxon>Neoptera</taxon>
        <taxon>Endopterygota</taxon>
        <taxon>Coleoptera</taxon>
        <taxon>Polyphaga</taxon>
        <taxon>Elateriformia</taxon>
        <taxon>Elateroidea</taxon>
        <taxon>Lampyridae</taxon>
        <taxon>Lampyrinae</taxon>
        <taxon>Pyrocoelia</taxon>
    </lineage>
</organism>
<feature type="compositionally biased region" description="Polar residues" evidence="1">
    <location>
        <begin position="96"/>
        <end position="111"/>
    </location>
</feature>
<proteinExistence type="predicted"/>
<feature type="region of interest" description="Disordered" evidence="1">
    <location>
        <begin position="1"/>
        <end position="150"/>
    </location>
</feature>
<sequence>MSTPGVTSSASSRRQKRMGPAPFASFEDLSDELDSPEDKHVGASVVRLPGIREDATPCTPIPDCGYTVTGAPTTPNFAARSSTPPSTTISSLSTPQESQTSTRMSLQTPSTPRIDISRASSSSHHEDSRDSTPERELFEGHEHGSAKLGLAFKEEGALDLRSSTEELDFHDLQDKSKMPREKPQSPSHQDCQRKDSQSSEIGLLSISGRTSRLSSIGSQGSAHSRVSNVSHLSIVSGQSGRSPSPHKMLLETSFCGYKSPVSAPPSVGQVEGKVDSEMLEKVLLARKHDPREAILAEGITIELNSKEKIIKPAEKPPKPPQRLNPDITITIQKPGEGDTPKLPRTFVSPSGVEYIYIPLKGPLPRDDKKESIQKSLSHTKPLTQTKGKEEVLSKNRSKSACTSPSVQKSTHSPLSPSIRDSEEPKYIRIKLKPDHMYDDKERTDIRKPACLDLQEGSKKQFQSFTQVVSEPQIENMHSITHAAEKPTKISSDTPVASPQPSRHKILKEPASSKTPSPSLSRRSSFTSLFKSRETVISPDSPTVPGFKRKNTISGILKDASENIREKTRSRSKSRERDRSSISTAPSSTESIDSAKSKPQKSVLSIFKPKKGTKSKCSSERTSPEKLPNIDSITNVEFQFNSIQSTSKKYYETPLSGESIRIPLHSPTHYEDQSILQEFKSSSQDSQETVIDTTKRVAVDIEQETPSPTVKAEISKRQSSASSENLVFTTQLGSNNDLFTTKIPKEKQTSKTSNEIKREINQNGIVAFLSSNERNPPSIDKSVTLNELKKVAVGDEGESKISKTESLNLAKAVVTSMNEQEYTKEAIIKELTESSKFLRNSILGSLTNEERYSSESEKDSELDYLKAKKEESEKMEAEVVEPERKGLVLQQDSFDDELPYVPTTLPLERSVAVPIVPVKQRGSFEMKTYPIDRPRSTTPINLSTLEDYCEDVVGYINTENITKAIEKLKISLPKEDTPERASKAKSPRKPTSSTNWFAFTDKGAKWTSPTQEGPPPPLPPKGVQKEWINFEEIPERRKPPRRIQTIPSRGTIEVPESVLQEHVVYSYVNPEDCKCECHELAREREQQTRQQEEVRVQEDEVPLLDEEPTEEEKSSQEVDRIKVEAQQFDRRSIISDSSLDLSTSLEHQEASTNLDVSLRTPFTGDLGISSNRSSIVSQDEPASPDVTSPNAFPKTS</sequence>
<keyword evidence="3" id="KW-1185">Reference proteome</keyword>